<organism evidence="1 2">
    <name type="scientific">Aliidiomarina sanyensis</name>
    <dbReference type="NCBI Taxonomy" id="1249555"/>
    <lineage>
        <taxon>Bacteria</taxon>
        <taxon>Pseudomonadati</taxon>
        <taxon>Pseudomonadota</taxon>
        <taxon>Gammaproteobacteria</taxon>
        <taxon>Alteromonadales</taxon>
        <taxon>Idiomarinaceae</taxon>
        <taxon>Aliidiomarina</taxon>
    </lineage>
</organism>
<name>A0A432WPJ2_9GAMM</name>
<keyword evidence="2" id="KW-1185">Reference proteome</keyword>
<sequence length="141" mass="16408">MPVPRNYYHATEQFENFMLDARDVADLQTTNMAWNMVVGVLEAFRRRLKLEDAIIFANHLPTGIRALFVADWDPYEEKREFADEGSLLEEIKSVRNQHNFSPDDACLRKIGGEAFKSWQVDESAISRFSEARTLLIYYRGD</sequence>
<dbReference type="EMBL" id="PIPM01000002">
    <property type="protein sequence ID" value="RUO35703.1"/>
    <property type="molecule type" value="Genomic_DNA"/>
</dbReference>
<accession>A0A432WPJ2</accession>
<comment type="caution">
    <text evidence="1">The sequence shown here is derived from an EMBL/GenBank/DDBJ whole genome shotgun (WGS) entry which is preliminary data.</text>
</comment>
<reference evidence="1 2" key="1">
    <citation type="journal article" date="2011" name="Front. Microbiol.">
        <title>Genomic signatures of strain selection and enhancement in Bacillus atrophaeus var. globigii, a historical biowarfare simulant.</title>
        <authorList>
            <person name="Gibbons H.S."/>
            <person name="Broomall S.M."/>
            <person name="McNew L.A."/>
            <person name="Daligault H."/>
            <person name="Chapman C."/>
            <person name="Bruce D."/>
            <person name="Karavis M."/>
            <person name="Krepps M."/>
            <person name="McGregor P.A."/>
            <person name="Hong C."/>
            <person name="Park K.H."/>
            <person name="Akmal A."/>
            <person name="Feldman A."/>
            <person name="Lin J.S."/>
            <person name="Chang W.E."/>
            <person name="Higgs B.W."/>
            <person name="Demirev P."/>
            <person name="Lindquist J."/>
            <person name="Liem A."/>
            <person name="Fochler E."/>
            <person name="Read T.D."/>
            <person name="Tapia R."/>
            <person name="Johnson S."/>
            <person name="Bishop-Lilly K.A."/>
            <person name="Detter C."/>
            <person name="Han C."/>
            <person name="Sozhamannan S."/>
            <person name="Rosenzweig C.N."/>
            <person name="Skowronski E.W."/>
        </authorList>
    </citation>
    <scope>NUCLEOTIDE SEQUENCE [LARGE SCALE GENOMIC DNA]</scope>
    <source>
        <strain evidence="1 2">GYP-17</strain>
    </source>
</reference>
<dbReference type="InterPro" id="IPR018727">
    <property type="entry name" value="DUF2267"/>
</dbReference>
<dbReference type="Pfam" id="PF10025">
    <property type="entry name" value="DUF2267"/>
    <property type="match status" value="1"/>
</dbReference>
<proteinExistence type="predicted"/>
<dbReference type="Proteomes" id="UP000288405">
    <property type="component" value="Unassembled WGS sequence"/>
</dbReference>
<dbReference type="RefSeq" id="WP_126776082.1">
    <property type="nucleotide sequence ID" value="NZ_PIPM01000002.1"/>
</dbReference>
<dbReference type="AlphaFoldDB" id="A0A432WPJ2"/>
<dbReference type="Gene3D" id="1.10.490.110">
    <property type="entry name" value="Uncharacterized conserved protein DUF2267"/>
    <property type="match status" value="1"/>
</dbReference>
<dbReference type="InterPro" id="IPR038282">
    <property type="entry name" value="DUF2267_sf"/>
</dbReference>
<protein>
    <submittedName>
        <fullName evidence="1">DUF2267 domain-containing protein</fullName>
    </submittedName>
</protein>
<dbReference type="OrthoDB" id="20942at2"/>
<evidence type="ECO:0000313" key="2">
    <source>
        <dbReference type="Proteomes" id="UP000288405"/>
    </source>
</evidence>
<gene>
    <name evidence="1" type="ORF">CWE11_02790</name>
</gene>
<evidence type="ECO:0000313" key="1">
    <source>
        <dbReference type="EMBL" id="RUO35703.1"/>
    </source>
</evidence>